<keyword evidence="6" id="KW-0472">Membrane</keyword>
<name>A0A1Q2MCW4_9BACT</name>
<dbReference type="Pfam" id="PF02646">
    <property type="entry name" value="RmuC"/>
    <property type="match status" value="1"/>
</dbReference>
<evidence type="ECO:0000256" key="5">
    <source>
        <dbReference type="SAM" id="Coils"/>
    </source>
</evidence>
<organism evidence="7 8">
    <name type="scientific">Limihaloglobus sulfuriphilus</name>
    <dbReference type="NCBI Taxonomy" id="1851148"/>
    <lineage>
        <taxon>Bacteria</taxon>
        <taxon>Pseudomonadati</taxon>
        <taxon>Planctomycetota</taxon>
        <taxon>Phycisphaerae</taxon>
        <taxon>Sedimentisphaerales</taxon>
        <taxon>Sedimentisphaeraceae</taxon>
        <taxon>Limihaloglobus</taxon>
    </lineage>
</organism>
<dbReference type="PANTHER" id="PTHR30563:SF0">
    <property type="entry name" value="DNA RECOMBINATION PROTEIN RMUC"/>
    <property type="match status" value="1"/>
</dbReference>
<proteinExistence type="inferred from homology"/>
<comment type="similarity">
    <text evidence="2">Belongs to the RmuC family.</text>
</comment>
<evidence type="ECO:0000313" key="8">
    <source>
        <dbReference type="Proteomes" id="UP000188181"/>
    </source>
</evidence>
<keyword evidence="8" id="KW-1185">Reference proteome</keyword>
<evidence type="ECO:0000313" key="7">
    <source>
        <dbReference type="EMBL" id="AQQ70147.1"/>
    </source>
</evidence>
<dbReference type="KEGG" id="pbas:SMSP2_00489"/>
<feature type="transmembrane region" description="Helical" evidence="6">
    <location>
        <begin position="6"/>
        <end position="23"/>
    </location>
</feature>
<dbReference type="GO" id="GO:0006310">
    <property type="term" value="P:DNA recombination"/>
    <property type="evidence" value="ECO:0007669"/>
    <property type="project" value="UniProtKB-KW"/>
</dbReference>
<dbReference type="OrthoDB" id="370725at2"/>
<dbReference type="PANTHER" id="PTHR30563">
    <property type="entry name" value="DNA RECOMBINATION PROTEIN RMUC"/>
    <property type="match status" value="1"/>
</dbReference>
<keyword evidence="6" id="KW-1133">Transmembrane helix</keyword>
<dbReference type="Proteomes" id="UP000188181">
    <property type="component" value="Chromosome"/>
</dbReference>
<comment type="function">
    <text evidence="1">Involved in DNA recombination.</text>
</comment>
<dbReference type="STRING" id="1851148.SMSP2_00489"/>
<keyword evidence="6" id="KW-0812">Transmembrane</keyword>
<gene>
    <name evidence="7" type="primary">rmuC</name>
    <name evidence="7" type="ORF">SMSP2_00489</name>
</gene>
<dbReference type="InterPro" id="IPR003798">
    <property type="entry name" value="DNA_recombination_RmuC"/>
</dbReference>
<dbReference type="RefSeq" id="WP_146682436.1">
    <property type="nucleotide sequence ID" value="NZ_CP019646.1"/>
</dbReference>
<accession>A0A1Q2MCW4</accession>
<dbReference type="AlphaFoldDB" id="A0A1Q2MCW4"/>
<evidence type="ECO:0000256" key="6">
    <source>
        <dbReference type="SAM" id="Phobius"/>
    </source>
</evidence>
<feature type="coiled-coil region" evidence="5">
    <location>
        <begin position="169"/>
        <end position="196"/>
    </location>
</feature>
<protein>
    <submittedName>
        <fullName evidence="7">DNA recombination protein RmuC</fullName>
    </submittedName>
</protein>
<reference evidence="8" key="1">
    <citation type="submission" date="2017-02" db="EMBL/GenBank/DDBJ databases">
        <title>Comparative genomics and description of representatives of a novel lineage of planctomycetes thriving in anoxic sediments.</title>
        <authorList>
            <person name="Spring S."/>
            <person name="Bunk B."/>
            <person name="Sproer C."/>
        </authorList>
    </citation>
    <scope>NUCLEOTIDE SEQUENCE [LARGE SCALE GENOMIC DNA]</scope>
    <source>
        <strain evidence="8">SM-Chi-D1</strain>
    </source>
</reference>
<sequence>MAPIEIIVIIILIAGFGWLIWKLSEIARSRADTAAAQQEILRLSQENARLEEKNSAAEEKQIRIDELEQHIQLLSDEKAELLSQITGLKTTLEQERKAASEKQKNLEDIKKEFTAEFKILAGSIMEDNSKKFTEQNKTGIDAILKPLSEKIKEFEKRINETHDTNLKDRGKLINELQNLQKLNKQLTEDAENLTTALKGKAKVQGNWGEMILERIFEAAGLESPREYERQFSTTNQDGKRYQPDFIVHLPQNRDVIIDSKVSLKAYEQYCSAESDAQQEKALKEHINSVKRHIKELADKDYSNLQGIKNLDDLLMFIPIESACSLAVQNAPEIIDMAISSNILIATPTNLMASLRVIKNLWRQDKQNRNAIEIADEAGKLHDKFVAFYNDMEKLGSNLSTAEKSYNAAINKLKTGRGNIVARTVKLKELGAKTSKAVSADLIEDALENDTKELPQP</sequence>
<keyword evidence="4" id="KW-0233">DNA recombination</keyword>
<dbReference type="EMBL" id="CP019646">
    <property type="protein sequence ID" value="AQQ70147.1"/>
    <property type="molecule type" value="Genomic_DNA"/>
</dbReference>
<evidence type="ECO:0000256" key="3">
    <source>
        <dbReference type="ARBA" id="ARBA00023054"/>
    </source>
</evidence>
<evidence type="ECO:0000256" key="1">
    <source>
        <dbReference type="ARBA" id="ARBA00003416"/>
    </source>
</evidence>
<keyword evidence="3 5" id="KW-0175">Coiled coil</keyword>
<evidence type="ECO:0000256" key="2">
    <source>
        <dbReference type="ARBA" id="ARBA00009840"/>
    </source>
</evidence>
<evidence type="ECO:0000256" key="4">
    <source>
        <dbReference type="ARBA" id="ARBA00023172"/>
    </source>
</evidence>
<feature type="coiled-coil region" evidence="5">
    <location>
        <begin position="33"/>
        <end position="116"/>
    </location>
</feature>